<dbReference type="InterPro" id="IPR017230">
    <property type="entry name" value="Mrs6"/>
</dbReference>
<dbReference type="STRING" id="1182541.W9YDA7"/>
<dbReference type="GO" id="GO:0005829">
    <property type="term" value="C:cytosol"/>
    <property type="evidence" value="ECO:0007669"/>
    <property type="project" value="TreeGrafter"/>
</dbReference>
<dbReference type="PANTHER" id="PTHR11787:SF4">
    <property type="entry name" value="CHM, RAB ESCORT PROTEIN 1"/>
    <property type="match status" value="1"/>
</dbReference>
<organism evidence="3 4">
    <name type="scientific">Capronia coronata CBS 617.96</name>
    <dbReference type="NCBI Taxonomy" id="1182541"/>
    <lineage>
        <taxon>Eukaryota</taxon>
        <taxon>Fungi</taxon>
        <taxon>Dikarya</taxon>
        <taxon>Ascomycota</taxon>
        <taxon>Pezizomycotina</taxon>
        <taxon>Eurotiomycetes</taxon>
        <taxon>Chaetothyriomycetidae</taxon>
        <taxon>Chaetothyriales</taxon>
        <taxon>Herpotrichiellaceae</taxon>
        <taxon>Capronia</taxon>
    </lineage>
</organism>
<dbReference type="InterPro" id="IPR018203">
    <property type="entry name" value="GDP_dissociation_inhibitor"/>
</dbReference>
<dbReference type="GO" id="GO:0007264">
    <property type="term" value="P:small GTPase-mediated signal transduction"/>
    <property type="evidence" value="ECO:0007669"/>
    <property type="project" value="UniProtKB-UniRule"/>
</dbReference>
<dbReference type="GeneID" id="19163307"/>
<sequence length="512" mass="55869">METLSDEIWDVVIVGTSIPQSLLALSLSRSGKKVLHVDRHSYYGGDDAGLSLQDAEDWVQDLNRSSSTVFRTPSVWRPTRRDEDESAIKSGSSRSYTLSLNPQIIYARSDFLPKLVSSRIHSQLEFLAVGSWWVHRDGALHKIPSTREDVFNDTSLSMKDKRALMKFLRYVLQEDAEESLDQEEETSMSLQAALDTKFKVPKSLQPPLLALALSPVAADFLSFNKALARIRRHLRSMGHFGPGFGAVIAKYGSTSEISQVACRAGAVGGGVYLLGHELKQLDSVDEDSSRIGDKGDSMSLLEGTLSDGTRIKTRFVAGSVDDLSPLQQTLSDVTPSTGTWKSINIVADPLKALFPQTSDNGPVPAAAIVLIDRGDEESDKSPIYLQIHTEDTGECPAGQCIIYASLAADDEAAKDRLQSAVNSFIETAGVKDSLLWSLSYLVLGPAEEPDSSYPPLRKHSSQVLVFSPEPYDISFPDGVLDAVKEAWTTILGASAADDTFLHFEEGEAEVEQ</sequence>
<comment type="similarity">
    <text evidence="1 2">Belongs to the Rab GDI family.</text>
</comment>
<dbReference type="PANTHER" id="PTHR11787">
    <property type="entry name" value="RAB GDP-DISSOCIATION INHIBITOR"/>
    <property type="match status" value="1"/>
</dbReference>
<protein>
    <recommendedName>
        <fullName evidence="2">Rab proteins geranylgeranyltransferase</fullName>
    </recommendedName>
</protein>
<evidence type="ECO:0000256" key="2">
    <source>
        <dbReference type="PIRNR" id="PIRNR037514"/>
    </source>
</evidence>
<evidence type="ECO:0000313" key="3">
    <source>
        <dbReference type="EMBL" id="EXJ80314.1"/>
    </source>
</evidence>
<dbReference type="HOGENOM" id="CLU_021695_3_1_1"/>
<dbReference type="Gene3D" id="3.50.50.60">
    <property type="entry name" value="FAD/NAD(P)-binding domain"/>
    <property type="match status" value="1"/>
</dbReference>
<dbReference type="Proteomes" id="UP000019484">
    <property type="component" value="Unassembled WGS sequence"/>
</dbReference>
<dbReference type="SUPFAM" id="SSF51905">
    <property type="entry name" value="FAD/NAD(P)-binding domain"/>
    <property type="match status" value="1"/>
</dbReference>
<dbReference type="EMBL" id="AMWN01000008">
    <property type="protein sequence ID" value="EXJ80314.1"/>
    <property type="molecule type" value="Genomic_DNA"/>
</dbReference>
<keyword evidence="4" id="KW-1185">Reference proteome</keyword>
<dbReference type="eggNOG" id="KOG1439">
    <property type="taxonomic scope" value="Eukaryota"/>
</dbReference>
<dbReference type="PRINTS" id="PR00891">
    <property type="entry name" value="RABGDIREP"/>
</dbReference>
<proteinExistence type="inferred from homology"/>
<dbReference type="GO" id="GO:0005092">
    <property type="term" value="F:GDP-dissociation inhibitor activity"/>
    <property type="evidence" value="ECO:0007669"/>
    <property type="project" value="UniProtKB-UniRule"/>
</dbReference>
<dbReference type="PIRSF" id="PIRSF037514">
    <property type="entry name" value="Rab_ger_ger_transf_A_fun"/>
    <property type="match status" value="1"/>
</dbReference>
<accession>W9YDA7</accession>
<gene>
    <name evidence="3" type="ORF">A1O1_08456</name>
</gene>
<dbReference type="GO" id="GO:0016192">
    <property type="term" value="P:vesicle-mediated transport"/>
    <property type="evidence" value="ECO:0007669"/>
    <property type="project" value="TreeGrafter"/>
</dbReference>
<dbReference type="Gene3D" id="3.30.519.10">
    <property type="entry name" value="Guanine Nucleotide Dissociation Inhibitor, domain 2"/>
    <property type="match status" value="1"/>
</dbReference>
<dbReference type="Gene3D" id="1.10.405.10">
    <property type="entry name" value="Guanine Nucleotide Dissociation Inhibitor, domain 1"/>
    <property type="match status" value="1"/>
</dbReference>
<dbReference type="OrthoDB" id="1923006at2759"/>
<dbReference type="GO" id="GO:0005634">
    <property type="term" value="C:nucleus"/>
    <property type="evidence" value="ECO:0007669"/>
    <property type="project" value="TreeGrafter"/>
</dbReference>
<evidence type="ECO:0000313" key="4">
    <source>
        <dbReference type="Proteomes" id="UP000019484"/>
    </source>
</evidence>
<dbReference type="InterPro" id="IPR036188">
    <property type="entry name" value="FAD/NAD-bd_sf"/>
</dbReference>
<dbReference type="AlphaFoldDB" id="W9YDA7"/>
<dbReference type="RefSeq" id="XP_007727508.1">
    <property type="nucleotide sequence ID" value="XM_007729318.1"/>
</dbReference>
<dbReference type="Pfam" id="PF00996">
    <property type="entry name" value="GDI"/>
    <property type="match status" value="1"/>
</dbReference>
<name>W9YDA7_9EURO</name>
<evidence type="ECO:0000256" key="1">
    <source>
        <dbReference type="ARBA" id="ARBA00005593"/>
    </source>
</evidence>
<comment type="caution">
    <text evidence="3">The sequence shown here is derived from an EMBL/GenBank/DDBJ whole genome shotgun (WGS) entry which is preliminary data.</text>
</comment>
<dbReference type="GO" id="GO:0005968">
    <property type="term" value="C:Rab-protein geranylgeranyltransferase complex"/>
    <property type="evidence" value="ECO:0007669"/>
    <property type="project" value="TreeGrafter"/>
</dbReference>
<reference evidence="3 4" key="1">
    <citation type="submission" date="2013-03" db="EMBL/GenBank/DDBJ databases">
        <title>The Genome Sequence of Capronia coronata CBS 617.96.</title>
        <authorList>
            <consortium name="The Broad Institute Genomics Platform"/>
            <person name="Cuomo C."/>
            <person name="de Hoog S."/>
            <person name="Gorbushina A."/>
            <person name="Walker B."/>
            <person name="Young S.K."/>
            <person name="Zeng Q."/>
            <person name="Gargeya S."/>
            <person name="Fitzgerald M."/>
            <person name="Haas B."/>
            <person name="Abouelleil A."/>
            <person name="Allen A.W."/>
            <person name="Alvarado L."/>
            <person name="Arachchi H.M."/>
            <person name="Berlin A.M."/>
            <person name="Chapman S.B."/>
            <person name="Gainer-Dewar J."/>
            <person name="Goldberg J."/>
            <person name="Griggs A."/>
            <person name="Gujja S."/>
            <person name="Hansen M."/>
            <person name="Howarth C."/>
            <person name="Imamovic A."/>
            <person name="Ireland A."/>
            <person name="Larimer J."/>
            <person name="McCowan C."/>
            <person name="Murphy C."/>
            <person name="Pearson M."/>
            <person name="Poon T.W."/>
            <person name="Priest M."/>
            <person name="Roberts A."/>
            <person name="Saif S."/>
            <person name="Shea T."/>
            <person name="Sisk P."/>
            <person name="Sykes S."/>
            <person name="Wortman J."/>
            <person name="Nusbaum C."/>
            <person name="Birren B."/>
        </authorList>
    </citation>
    <scope>NUCLEOTIDE SEQUENCE [LARGE SCALE GENOMIC DNA]</scope>
    <source>
        <strain evidence="3 4">CBS 617.96</strain>
    </source>
</reference>